<proteinExistence type="predicted"/>
<keyword evidence="1" id="KW-0732">Signal</keyword>
<feature type="chain" id="PRO_5025542662" evidence="1">
    <location>
        <begin position="25"/>
        <end position="508"/>
    </location>
</feature>
<accession>A0A6B1DRN1</accession>
<evidence type="ECO:0000256" key="1">
    <source>
        <dbReference type="SAM" id="SignalP"/>
    </source>
</evidence>
<gene>
    <name evidence="2" type="ORF">F4Y08_03445</name>
</gene>
<feature type="signal peptide" evidence="1">
    <location>
        <begin position="1"/>
        <end position="24"/>
    </location>
</feature>
<dbReference type="AlphaFoldDB" id="A0A6B1DRN1"/>
<dbReference type="EMBL" id="VXPY01000018">
    <property type="protein sequence ID" value="MYD89382.1"/>
    <property type="molecule type" value="Genomic_DNA"/>
</dbReference>
<comment type="caution">
    <text evidence="2">The sequence shown here is derived from an EMBL/GenBank/DDBJ whole genome shotgun (WGS) entry which is preliminary data.</text>
</comment>
<dbReference type="SUPFAM" id="SSF53850">
    <property type="entry name" value="Periplasmic binding protein-like II"/>
    <property type="match status" value="1"/>
</dbReference>
<organism evidence="2">
    <name type="scientific">Caldilineaceae bacterium SB0662_bin_9</name>
    <dbReference type="NCBI Taxonomy" id="2605258"/>
    <lineage>
        <taxon>Bacteria</taxon>
        <taxon>Bacillati</taxon>
        <taxon>Chloroflexota</taxon>
        <taxon>Caldilineae</taxon>
        <taxon>Caldilineales</taxon>
        <taxon>Caldilineaceae</taxon>
    </lineage>
</organism>
<dbReference type="PROSITE" id="PS51257">
    <property type="entry name" value="PROKAR_LIPOPROTEIN"/>
    <property type="match status" value="1"/>
</dbReference>
<dbReference type="PANTHER" id="PTHR43649">
    <property type="entry name" value="ARABINOSE-BINDING PROTEIN-RELATED"/>
    <property type="match status" value="1"/>
</dbReference>
<dbReference type="Gene3D" id="3.40.190.10">
    <property type="entry name" value="Periplasmic binding protein-like II"/>
    <property type="match status" value="1"/>
</dbReference>
<protein>
    <submittedName>
        <fullName evidence="2">Carbohydrate ABC transporter substrate-binding protein</fullName>
    </submittedName>
</protein>
<dbReference type="PANTHER" id="PTHR43649:SF12">
    <property type="entry name" value="DIACETYLCHITOBIOSE BINDING PROTEIN DASA"/>
    <property type="match status" value="1"/>
</dbReference>
<dbReference type="InterPro" id="IPR050490">
    <property type="entry name" value="Bact_solute-bd_prot1"/>
</dbReference>
<sequence>MKQTVGRRTFLTMTGAAGSLAILAACAPAAEAPAAAEDGMTVEAKLLRVNCYTPSEHTERSAENPFVTNAPRILAEAFKEHYPHVEIEWVPFPEVPEGVSGDAFWPTWFTPLIAAGNAPQVVRPLHEIPIQNGWTIPIDDHLAEKNQFAPQYDSWNDSFYPTLMQSLVFGDGKTYCAPVQHPYPGVEVGLAYNQDWLDQIGMDAPATWTEQKEVCQALKEAGSGLSPWPPEAQDGNVWPVALQLLVSMLQDECAVMDTNGDLFVGAEEALPAFRDGLIGPLTDDYRTAWLEFKQLSDTWVDGWATADLDSMWRNGEIGIRTTGAWEFSRQMNDPLITFDRAMIPPPYVTDADFPAGNTPPTFTPGDGKVPYDLVTAINGPDTAIIRDAVEQNDSMAEAVAWLQWITEPENNAFLVNENQYGIPATVDAPLGPLFSEVASFKVPQWQYQIAWWGEALYFDNTHFNELRKVFVAWASGQIDDETFFARQHQETSDGADRYAASLEELKDS</sequence>
<reference evidence="2" key="1">
    <citation type="submission" date="2019-09" db="EMBL/GenBank/DDBJ databases">
        <title>Characterisation of the sponge microbiome using genome-centric metagenomics.</title>
        <authorList>
            <person name="Engelberts J.P."/>
            <person name="Robbins S.J."/>
            <person name="De Goeij J.M."/>
            <person name="Aranda M."/>
            <person name="Bell S.C."/>
            <person name="Webster N.S."/>
        </authorList>
    </citation>
    <scope>NUCLEOTIDE SEQUENCE</scope>
    <source>
        <strain evidence="2">SB0662_bin_9</strain>
    </source>
</reference>
<evidence type="ECO:0000313" key="2">
    <source>
        <dbReference type="EMBL" id="MYD89382.1"/>
    </source>
</evidence>
<dbReference type="PROSITE" id="PS51318">
    <property type="entry name" value="TAT"/>
    <property type="match status" value="1"/>
</dbReference>
<dbReference type="InterPro" id="IPR006311">
    <property type="entry name" value="TAT_signal"/>
</dbReference>
<name>A0A6B1DRN1_9CHLR</name>